<feature type="chain" id="PRO_5046934219" evidence="1">
    <location>
        <begin position="30"/>
        <end position="298"/>
    </location>
</feature>
<dbReference type="EMBL" id="JACOQK010000001">
    <property type="protein sequence ID" value="MBC5788612.1"/>
    <property type="molecule type" value="Genomic_DNA"/>
</dbReference>
<gene>
    <name evidence="2" type="ORF">H8Z77_11440</name>
</gene>
<evidence type="ECO:0000313" key="2">
    <source>
        <dbReference type="EMBL" id="MBC5788612.1"/>
    </source>
</evidence>
<feature type="non-terminal residue" evidence="2">
    <location>
        <position position="298"/>
    </location>
</feature>
<reference evidence="2 3" key="1">
    <citation type="submission" date="2020-08" db="EMBL/GenBank/DDBJ databases">
        <title>Genome public.</title>
        <authorList>
            <person name="Liu C."/>
            <person name="Sun Q."/>
        </authorList>
    </citation>
    <scope>NUCLEOTIDE SEQUENCE [LARGE SCALE GENOMIC DNA]</scope>
    <source>
        <strain evidence="2 3">NSJ-27</strain>
    </source>
</reference>
<dbReference type="RefSeq" id="WP_186997068.1">
    <property type="nucleotide sequence ID" value="NZ_JACOQK010000001.1"/>
</dbReference>
<evidence type="ECO:0000256" key="1">
    <source>
        <dbReference type="SAM" id="SignalP"/>
    </source>
</evidence>
<protein>
    <submittedName>
        <fullName evidence="2">CotH kinase family protein</fullName>
    </submittedName>
</protein>
<comment type="caution">
    <text evidence="2">The sequence shown here is derived from an EMBL/GenBank/DDBJ whole genome shotgun (WGS) entry which is preliminary data.</text>
</comment>
<sequence>MKKRKIAAKAVGLMLAGCMTVGMSSTVYAGVLSQLRLEAPSVSSAEIRQTSIDKPNVSSDLTVQAALNKGLAYDIKGYPVNKDNTNYLYLFTPSTVDLTKLTVSFSDSSTEQLDVSQPVSVKLSGQTYVVVGMQSELPAVQLNMDESKGSIEDMNNDPNHDTECFGAMTLSVPEKLAEENGWETTYIDTDMSMKGRGNTTWGLPKKPYQIKLDSKQDILGMGKAKKWVLLANYGDRSLIRNKLAYDMADELGMEGTPKCEFVDVFLNGEYLGNYLLAEKVEVGSSRVDITDLEDVPPE</sequence>
<evidence type="ECO:0000313" key="3">
    <source>
        <dbReference type="Proteomes" id="UP000649151"/>
    </source>
</evidence>
<organism evidence="2 3">
    <name type="scientific">Clostridium facile</name>
    <dbReference type="NCBI Taxonomy" id="2763035"/>
    <lineage>
        <taxon>Bacteria</taxon>
        <taxon>Bacillati</taxon>
        <taxon>Bacillota</taxon>
        <taxon>Clostridia</taxon>
        <taxon>Eubacteriales</taxon>
        <taxon>Clostridiaceae</taxon>
        <taxon>Clostridium</taxon>
    </lineage>
</organism>
<dbReference type="Proteomes" id="UP000649151">
    <property type="component" value="Unassembled WGS sequence"/>
</dbReference>
<feature type="signal peptide" evidence="1">
    <location>
        <begin position="1"/>
        <end position="29"/>
    </location>
</feature>
<name>A0ABR7ITY7_9CLOT</name>
<proteinExistence type="predicted"/>
<keyword evidence="2" id="KW-0808">Transferase</keyword>
<keyword evidence="1" id="KW-0732">Signal</keyword>
<dbReference type="GO" id="GO:0016301">
    <property type="term" value="F:kinase activity"/>
    <property type="evidence" value="ECO:0007669"/>
    <property type="project" value="UniProtKB-KW"/>
</dbReference>
<accession>A0ABR7ITY7</accession>
<dbReference type="InterPro" id="IPR014867">
    <property type="entry name" value="Spore_coat_CotH_CotH2/3/7"/>
</dbReference>
<dbReference type="Pfam" id="PF08757">
    <property type="entry name" value="CotH"/>
    <property type="match status" value="1"/>
</dbReference>
<keyword evidence="3" id="KW-1185">Reference proteome</keyword>
<keyword evidence="2" id="KW-0418">Kinase</keyword>